<comment type="cofactor">
    <cofactor evidence="1">
        <name>Co(2+)</name>
        <dbReference type="ChEBI" id="CHEBI:48828"/>
    </cofactor>
</comment>
<keyword evidence="5 10" id="KW-0031">Aminopeptidase</keyword>
<dbReference type="Gene3D" id="3.40.1830.10">
    <property type="entry name" value="Thermophilic metalloprotease (M29)"/>
    <property type="match status" value="1"/>
</dbReference>
<evidence type="ECO:0000256" key="6">
    <source>
        <dbReference type="ARBA" id="ARBA00022670"/>
    </source>
</evidence>
<evidence type="ECO:0000313" key="11">
    <source>
        <dbReference type="Proteomes" id="UP001372526"/>
    </source>
</evidence>
<evidence type="ECO:0000256" key="7">
    <source>
        <dbReference type="ARBA" id="ARBA00022723"/>
    </source>
</evidence>
<accession>A0ABU8FH94</accession>
<comment type="cofactor">
    <cofactor evidence="2">
        <name>Mg(2+)</name>
        <dbReference type="ChEBI" id="CHEBI:18420"/>
    </cofactor>
</comment>
<proteinExistence type="inferred from homology"/>
<dbReference type="PANTHER" id="PTHR34448">
    <property type="entry name" value="AMINOPEPTIDASE"/>
    <property type="match status" value="1"/>
</dbReference>
<organism evidence="10 11">
    <name type="scientific">Bacillus bruguierae</name>
    <dbReference type="NCBI Taxonomy" id="3127667"/>
    <lineage>
        <taxon>Bacteria</taxon>
        <taxon>Bacillati</taxon>
        <taxon>Bacillota</taxon>
        <taxon>Bacilli</taxon>
        <taxon>Bacillales</taxon>
        <taxon>Bacillaceae</taxon>
        <taxon>Bacillus</taxon>
    </lineage>
</organism>
<gene>
    <name evidence="10" type="ORF">WAZ07_12140</name>
</gene>
<keyword evidence="6" id="KW-0645">Protease</keyword>
<evidence type="ECO:0000256" key="1">
    <source>
        <dbReference type="ARBA" id="ARBA00001941"/>
    </source>
</evidence>
<evidence type="ECO:0000256" key="8">
    <source>
        <dbReference type="ARBA" id="ARBA00022801"/>
    </source>
</evidence>
<dbReference type="Pfam" id="PF02073">
    <property type="entry name" value="Peptidase_M29"/>
    <property type="match status" value="1"/>
</dbReference>
<protein>
    <submittedName>
        <fullName evidence="10">Aminopeptidase</fullName>
    </submittedName>
</protein>
<dbReference type="PRINTS" id="PR00919">
    <property type="entry name" value="THERMOPTASE"/>
</dbReference>
<dbReference type="PANTHER" id="PTHR34448:SF3">
    <property type="entry name" value="AMINOPEPTIDASE AMPS"/>
    <property type="match status" value="1"/>
</dbReference>
<evidence type="ECO:0000256" key="4">
    <source>
        <dbReference type="ARBA" id="ARBA00008236"/>
    </source>
</evidence>
<sequence length="410" mass="46160">MTHFEENLKKYAQLVIQVGINIQKGQTLVIHAPITSSRLVRELSKQAYKSGAKNVHVEYSDEDLTLIKYLHSPLEGLKEFPHWKAKGLVELAKNNAAFLYIAASNPTLFQDIDAERLAIAMKTNASGMKELNEYRINSQCSWSIISMPTIEWASQIFPELDAKEGVNKLWDLIFKTTRVTDDNPIQAWQNHIQLLNSKAHHLNERKYKKLHYKSDKTDLTIELPNNHKWLSAQFQNKLHTPFIPNMPTEEVFTVPLKKGVNGVVRSTKPLNYGGTLINNFSLTFREGKVIDCSAETGYETLKKLLETDEGALHLGEIALVPHDSPISNTNVIFFNTLFDENASCHLALGNALPMCIQNGINMSKAELQENGLNDSITHVDFMIGSANLDIDGETSSGKLEPIFRKGNWAF</sequence>
<keyword evidence="11" id="KW-1185">Reference proteome</keyword>
<dbReference type="EMBL" id="JBAWSX010000006">
    <property type="protein sequence ID" value="MEI4802063.1"/>
    <property type="molecule type" value="Genomic_DNA"/>
</dbReference>
<keyword evidence="9" id="KW-0482">Metalloprotease</keyword>
<evidence type="ECO:0000313" key="10">
    <source>
        <dbReference type="EMBL" id="MEI4802063.1"/>
    </source>
</evidence>
<comment type="cofactor">
    <cofactor evidence="3">
        <name>Zn(2+)</name>
        <dbReference type="ChEBI" id="CHEBI:29105"/>
    </cofactor>
</comment>
<dbReference type="InterPro" id="IPR035097">
    <property type="entry name" value="M29_N-terminal"/>
</dbReference>
<keyword evidence="8" id="KW-0378">Hydrolase</keyword>
<dbReference type="SUPFAM" id="SSF144052">
    <property type="entry name" value="Thermophilic metalloprotease-like"/>
    <property type="match status" value="1"/>
</dbReference>
<keyword evidence="7" id="KW-0479">Metal-binding</keyword>
<dbReference type="InterPro" id="IPR052170">
    <property type="entry name" value="M29_Exopeptidase"/>
</dbReference>
<comment type="caution">
    <text evidence="10">The sequence shown here is derived from an EMBL/GenBank/DDBJ whole genome shotgun (WGS) entry which is preliminary data.</text>
</comment>
<dbReference type="Proteomes" id="UP001372526">
    <property type="component" value="Unassembled WGS sequence"/>
</dbReference>
<dbReference type="InterPro" id="IPR000787">
    <property type="entry name" value="Peptidase_M29"/>
</dbReference>
<dbReference type="RefSeq" id="WP_336472667.1">
    <property type="nucleotide sequence ID" value="NZ_JBAWSX010000006.1"/>
</dbReference>
<dbReference type="GO" id="GO:0004177">
    <property type="term" value="F:aminopeptidase activity"/>
    <property type="evidence" value="ECO:0007669"/>
    <property type="project" value="UniProtKB-KW"/>
</dbReference>
<evidence type="ECO:0000256" key="3">
    <source>
        <dbReference type="ARBA" id="ARBA00001947"/>
    </source>
</evidence>
<comment type="similarity">
    <text evidence="4">Belongs to the peptidase M29 family.</text>
</comment>
<reference evidence="10 11" key="1">
    <citation type="submission" date="2024-01" db="EMBL/GenBank/DDBJ databases">
        <title>Seven novel Bacillus-like species.</title>
        <authorList>
            <person name="Liu G."/>
        </authorList>
    </citation>
    <scope>NUCLEOTIDE SEQUENCE [LARGE SCALE GENOMIC DNA]</scope>
    <source>
        <strain evidence="10 11">FJAT-51639</strain>
    </source>
</reference>
<name>A0ABU8FH94_9BACI</name>
<evidence type="ECO:0000256" key="2">
    <source>
        <dbReference type="ARBA" id="ARBA00001946"/>
    </source>
</evidence>
<evidence type="ECO:0000256" key="5">
    <source>
        <dbReference type="ARBA" id="ARBA00022438"/>
    </source>
</evidence>
<evidence type="ECO:0000256" key="9">
    <source>
        <dbReference type="ARBA" id="ARBA00023049"/>
    </source>
</evidence>